<dbReference type="AlphaFoldDB" id="A0AAV1UJH2"/>
<keyword evidence="1" id="KW-0812">Transmembrane</keyword>
<dbReference type="Proteomes" id="UP001162060">
    <property type="component" value="Unassembled WGS sequence"/>
</dbReference>
<keyword evidence="1" id="KW-0472">Membrane</keyword>
<protein>
    <submittedName>
        <fullName evidence="2">Uncharacterized protein</fullName>
    </submittedName>
</protein>
<evidence type="ECO:0000313" key="3">
    <source>
        <dbReference type="Proteomes" id="UP001162060"/>
    </source>
</evidence>
<name>A0AAV1UJH2_9STRA</name>
<sequence>MALSATGTCLVPIFGLLFQLQPQVMQGLHVRTSGAAYNCYVVGVMYAAVFLMCGLVTRNCLCTKQEKPQCTGLRRNERYNLSFVGLESKEFSRAMDAMDRNGDCRT</sequence>
<proteinExistence type="predicted"/>
<gene>
    <name evidence="2" type="ORF">PM001_LOCUS19816</name>
</gene>
<comment type="caution">
    <text evidence="2">The sequence shown here is derived from an EMBL/GenBank/DDBJ whole genome shotgun (WGS) entry which is preliminary data.</text>
</comment>
<dbReference type="EMBL" id="CAKLBY020000216">
    <property type="protein sequence ID" value="CAK7934666.1"/>
    <property type="molecule type" value="Genomic_DNA"/>
</dbReference>
<evidence type="ECO:0000256" key="1">
    <source>
        <dbReference type="SAM" id="Phobius"/>
    </source>
</evidence>
<keyword evidence="1" id="KW-1133">Transmembrane helix</keyword>
<accession>A0AAV1UJH2</accession>
<reference evidence="2" key="1">
    <citation type="submission" date="2024-01" db="EMBL/GenBank/DDBJ databases">
        <authorList>
            <person name="Webb A."/>
        </authorList>
    </citation>
    <scope>NUCLEOTIDE SEQUENCE</scope>
    <source>
        <strain evidence="2">Pm1</strain>
    </source>
</reference>
<organism evidence="2 3">
    <name type="scientific">Peronospora matthiolae</name>
    <dbReference type="NCBI Taxonomy" id="2874970"/>
    <lineage>
        <taxon>Eukaryota</taxon>
        <taxon>Sar</taxon>
        <taxon>Stramenopiles</taxon>
        <taxon>Oomycota</taxon>
        <taxon>Peronosporomycetes</taxon>
        <taxon>Peronosporales</taxon>
        <taxon>Peronosporaceae</taxon>
        <taxon>Peronospora</taxon>
    </lineage>
</organism>
<evidence type="ECO:0000313" key="2">
    <source>
        <dbReference type="EMBL" id="CAK7934666.1"/>
    </source>
</evidence>
<feature type="transmembrane region" description="Helical" evidence="1">
    <location>
        <begin position="35"/>
        <end position="57"/>
    </location>
</feature>